<protein>
    <recommendedName>
        <fullName evidence="4">Transmembrane protein</fullName>
    </recommendedName>
</protein>
<organism evidence="2 3">
    <name type="scientific">Trypanosoma theileri</name>
    <dbReference type="NCBI Taxonomy" id="67003"/>
    <lineage>
        <taxon>Eukaryota</taxon>
        <taxon>Discoba</taxon>
        <taxon>Euglenozoa</taxon>
        <taxon>Kinetoplastea</taxon>
        <taxon>Metakinetoplastina</taxon>
        <taxon>Trypanosomatida</taxon>
        <taxon>Trypanosomatidae</taxon>
        <taxon>Trypanosoma</taxon>
    </lineage>
</organism>
<evidence type="ECO:0000313" key="2">
    <source>
        <dbReference type="EMBL" id="ORC82028.1"/>
    </source>
</evidence>
<feature type="transmembrane region" description="Helical" evidence="1">
    <location>
        <begin position="29"/>
        <end position="52"/>
    </location>
</feature>
<accession>A0A1X0NEV6</accession>
<dbReference type="VEuPathDB" id="TriTrypDB:TM35_001001000"/>
<evidence type="ECO:0000313" key="3">
    <source>
        <dbReference type="Proteomes" id="UP000192257"/>
    </source>
</evidence>
<dbReference type="EMBL" id="NBCO01000100">
    <property type="protein sequence ID" value="ORC82028.1"/>
    <property type="molecule type" value="Genomic_DNA"/>
</dbReference>
<evidence type="ECO:0000256" key="1">
    <source>
        <dbReference type="SAM" id="Phobius"/>
    </source>
</evidence>
<gene>
    <name evidence="2" type="ORF">TM35_001001000</name>
</gene>
<dbReference type="Proteomes" id="UP000192257">
    <property type="component" value="Unassembled WGS sequence"/>
</dbReference>
<evidence type="ECO:0008006" key="4">
    <source>
        <dbReference type="Google" id="ProtNLM"/>
    </source>
</evidence>
<keyword evidence="1" id="KW-1133">Transmembrane helix</keyword>
<dbReference type="GeneID" id="39991372"/>
<feature type="transmembrane region" description="Helical" evidence="1">
    <location>
        <begin position="58"/>
        <end position="77"/>
    </location>
</feature>
<name>A0A1X0NEV6_9TRYP</name>
<dbReference type="RefSeq" id="XP_028877104.1">
    <property type="nucleotide sequence ID" value="XM_029031592.1"/>
</dbReference>
<proteinExistence type="predicted"/>
<keyword evidence="1" id="KW-0812">Transmembrane</keyword>
<comment type="caution">
    <text evidence="2">The sequence shown here is derived from an EMBL/GenBank/DDBJ whole genome shotgun (WGS) entry which is preliminary data.</text>
</comment>
<dbReference type="AlphaFoldDB" id="A0A1X0NEV6"/>
<sequence>MSPTVQYTVKENNTTTTSSGAAVPIHTGLILLSTLALFCTAEAMVLISLLGMGTGDGVVVGASVVVFSEIGVVVELVSCESAGVTLLPAFDTALSLC</sequence>
<reference evidence="2 3" key="1">
    <citation type="submission" date="2017-03" db="EMBL/GenBank/DDBJ databases">
        <title>An alternative strategy for trypanosome survival in the mammalian bloodstream revealed through genome and transcriptome analysis of the ubiquitous bovine parasite Trypanosoma (Megatrypanum) theileri.</title>
        <authorList>
            <person name="Kelly S."/>
            <person name="Ivens A."/>
            <person name="Mott A."/>
            <person name="O'Neill E."/>
            <person name="Emms D."/>
            <person name="Macleod O."/>
            <person name="Voorheis P."/>
            <person name="Matthews J."/>
            <person name="Matthews K."/>
            <person name="Carrington M."/>
        </authorList>
    </citation>
    <scope>NUCLEOTIDE SEQUENCE [LARGE SCALE GENOMIC DNA]</scope>
    <source>
        <strain evidence="2">Edinburgh</strain>
    </source>
</reference>
<keyword evidence="3" id="KW-1185">Reference proteome</keyword>
<feature type="non-terminal residue" evidence="2">
    <location>
        <position position="97"/>
    </location>
</feature>
<keyword evidence="1" id="KW-0472">Membrane</keyword>